<organism evidence="1">
    <name type="scientific">Fusarium oxysporum f. sp. conglutinans race 2 54008</name>
    <dbReference type="NCBI Taxonomy" id="1089457"/>
    <lineage>
        <taxon>Eukaryota</taxon>
        <taxon>Fungi</taxon>
        <taxon>Dikarya</taxon>
        <taxon>Ascomycota</taxon>
        <taxon>Pezizomycotina</taxon>
        <taxon>Sordariomycetes</taxon>
        <taxon>Hypocreomycetidae</taxon>
        <taxon>Hypocreales</taxon>
        <taxon>Nectriaceae</taxon>
        <taxon>Fusarium</taxon>
        <taxon>Fusarium oxysporum species complex</taxon>
    </lineage>
</organism>
<proteinExistence type="predicted"/>
<reference evidence="1" key="2">
    <citation type="submission" date="2012-05" db="EMBL/GenBank/DDBJ databases">
        <title>The Genome Annotation of Fusarium oxysporum PHW808.</title>
        <authorList>
            <consortium name="The Broad Institute Genomics Platform"/>
            <person name="Ma L.-J."/>
            <person name="Corby-Kistler H."/>
            <person name="Broz K."/>
            <person name="Gale L.R."/>
            <person name="Jonkers W."/>
            <person name="O'Donnell K."/>
            <person name="Ploetz R."/>
            <person name="Steinberg C."/>
            <person name="Schwartz D.C."/>
            <person name="VanEtten H."/>
            <person name="Zhou S."/>
            <person name="Young S.K."/>
            <person name="Zeng Q."/>
            <person name="Gargeya S."/>
            <person name="Fitzgerald M."/>
            <person name="Abouelleil A."/>
            <person name="Alvarado L."/>
            <person name="Chapman S.B."/>
            <person name="Gainer-Dewar J."/>
            <person name="Goldberg J."/>
            <person name="Griggs A."/>
            <person name="Gujja S."/>
            <person name="Hansen M."/>
            <person name="Howarth C."/>
            <person name="Imamovic A."/>
            <person name="Ireland A."/>
            <person name="Larimer J."/>
            <person name="McCowan C."/>
            <person name="Murphy C."/>
            <person name="Pearson M."/>
            <person name="Poon T.W."/>
            <person name="Priest M."/>
            <person name="Roberts A."/>
            <person name="Saif S."/>
            <person name="Shea T."/>
            <person name="Sykes S."/>
            <person name="Wortman J."/>
            <person name="Nusbaum C."/>
            <person name="Birren B."/>
        </authorList>
    </citation>
    <scope>NUCLEOTIDE SEQUENCE</scope>
    <source>
        <strain evidence="1">54008</strain>
    </source>
</reference>
<sequence length="40" mass="4584">MPLRLFTGSSMFLRRFSEVNEKYCAEAESLTLTTLSKTQP</sequence>
<accession>X0HGU9</accession>
<gene>
    <name evidence="1" type="ORF">FOPG_13267</name>
</gene>
<protein>
    <submittedName>
        <fullName evidence="1">Uncharacterized protein</fullName>
    </submittedName>
</protein>
<dbReference type="EMBL" id="JH658895">
    <property type="protein sequence ID" value="EXL70950.1"/>
    <property type="molecule type" value="Genomic_DNA"/>
</dbReference>
<reference evidence="1" key="1">
    <citation type="submission" date="2011-11" db="EMBL/GenBank/DDBJ databases">
        <title>The Genome Sequence of Fusarium oxysporum PHW808.</title>
        <authorList>
            <consortium name="The Broad Institute Genome Sequencing Platform"/>
            <person name="Ma L.-J."/>
            <person name="Gale L.R."/>
            <person name="Schwartz D.C."/>
            <person name="Zhou S."/>
            <person name="Corby-Kistler H."/>
            <person name="Young S.K."/>
            <person name="Zeng Q."/>
            <person name="Gargeya S."/>
            <person name="Fitzgerald M."/>
            <person name="Haas B."/>
            <person name="Abouelleil A."/>
            <person name="Alvarado L."/>
            <person name="Arachchi H.M."/>
            <person name="Berlin A."/>
            <person name="Brown A."/>
            <person name="Chapman S.B."/>
            <person name="Chen Z."/>
            <person name="Dunbar C."/>
            <person name="Freedman E."/>
            <person name="Gearin G."/>
            <person name="Goldberg J."/>
            <person name="Griggs A."/>
            <person name="Gujja S."/>
            <person name="Heiman D."/>
            <person name="Howarth C."/>
            <person name="Larson L."/>
            <person name="Lui A."/>
            <person name="MacDonald P.J.P."/>
            <person name="Montmayeur A."/>
            <person name="Murphy C."/>
            <person name="Neiman D."/>
            <person name="Pearson M."/>
            <person name="Priest M."/>
            <person name="Roberts A."/>
            <person name="Saif S."/>
            <person name="Shea T."/>
            <person name="Shenoy N."/>
            <person name="Sisk P."/>
            <person name="Stolte C."/>
            <person name="Sykes S."/>
            <person name="Wortman J."/>
            <person name="Nusbaum C."/>
            <person name="Birren B."/>
        </authorList>
    </citation>
    <scope>NUCLEOTIDE SEQUENCE [LARGE SCALE GENOMIC DNA]</scope>
    <source>
        <strain evidence="1">54008</strain>
    </source>
</reference>
<dbReference type="Proteomes" id="UP000030676">
    <property type="component" value="Unassembled WGS sequence"/>
</dbReference>
<name>X0HGU9_FUSOX</name>
<dbReference type="HOGENOM" id="CLU_3299449_0_0_1"/>
<evidence type="ECO:0000313" key="1">
    <source>
        <dbReference type="EMBL" id="EXL70950.1"/>
    </source>
</evidence>
<dbReference type="AlphaFoldDB" id="X0HGU9"/>